<evidence type="ECO:0000259" key="7">
    <source>
        <dbReference type="Pfam" id="PF04138"/>
    </source>
</evidence>
<dbReference type="GO" id="GO:0000271">
    <property type="term" value="P:polysaccharide biosynthetic process"/>
    <property type="evidence" value="ECO:0007669"/>
    <property type="project" value="InterPro"/>
</dbReference>
<comment type="similarity">
    <text evidence="2">Belongs to the GtrA family.</text>
</comment>
<feature type="domain" description="GtrA/DPMS transmembrane" evidence="7">
    <location>
        <begin position="12"/>
        <end position="132"/>
    </location>
</feature>
<evidence type="ECO:0000256" key="5">
    <source>
        <dbReference type="ARBA" id="ARBA00023136"/>
    </source>
</evidence>
<dbReference type="PANTHER" id="PTHR38459">
    <property type="entry name" value="PROPHAGE BACTOPRENOL-LINKED GLUCOSE TRANSLOCASE HOMOLOG"/>
    <property type="match status" value="1"/>
</dbReference>
<accession>A0A916XCX2</accession>
<keyword evidence="3 6" id="KW-0812">Transmembrane</keyword>
<dbReference type="GO" id="GO:0005886">
    <property type="term" value="C:plasma membrane"/>
    <property type="evidence" value="ECO:0007669"/>
    <property type="project" value="TreeGrafter"/>
</dbReference>
<dbReference type="InterPro" id="IPR051401">
    <property type="entry name" value="GtrA_CellWall_Glycosyl"/>
</dbReference>
<dbReference type="Pfam" id="PF04138">
    <property type="entry name" value="GtrA_DPMS_TM"/>
    <property type="match status" value="1"/>
</dbReference>
<evidence type="ECO:0000256" key="3">
    <source>
        <dbReference type="ARBA" id="ARBA00022692"/>
    </source>
</evidence>
<evidence type="ECO:0000256" key="1">
    <source>
        <dbReference type="ARBA" id="ARBA00004141"/>
    </source>
</evidence>
<dbReference type="Proteomes" id="UP000637423">
    <property type="component" value="Unassembled WGS sequence"/>
</dbReference>
<keyword evidence="9" id="KW-1185">Reference proteome</keyword>
<comment type="subcellular location">
    <subcellularLocation>
        <location evidence="1">Membrane</location>
        <topology evidence="1">Multi-pass membrane protein</topology>
    </subcellularLocation>
</comment>
<evidence type="ECO:0000313" key="8">
    <source>
        <dbReference type="EMBL" id="GGC64655.1"/>
    </source>
</evidence>
<feature type="transmembrane region" description="Helical" evidence="6">
    <location>
        <begin position="12"/>
        <end position="33"/>
    </location>
</feature>
<dbReference type="AlphaFoldDB" id="A0A916XCX2"/>
<comment type="caution">
    <text evidence="8">The sequence shown here is derived from an EMBL/GenBank/DDBJ whole genome shotgun (WGS) entry which is preliminary data.</text>
</comment>
<dbReference type="EMBL" id="BMED01000001">
    <property type="protein sequence ID" value="GGC64655.1"/>
    <property type="molecule type" value="Genomic_DNA"/>
</dbReference>
<evidence type="ECO:0000256" key="2">
    <source>
        <dbReference type="ARBA" id="ARBA00009399"/>
    </source>
</evidence>
<protein>
    <recommendedName>
        <fullName evidence="7">GtrA/DPMS transmembrane domain-containing protein</fullName>
    </recommendedName>
</protein>
<reference evidence="8" key="1">
    <citation type="journal article" date="2014" name="Int. J. Syst. Evol. Microbiol.">
        <title>Complete genome sequence of Corynebacterium casei LMG S-19264T (=DSM 44701T), isolated from a smear-ripened cheese.</title>
        <authorList>
            <consortium name="US DOE Joint Genome Institute (JGI-PGF)"/>
            <person name="Walter F."/>
            <person name="Albersmeier A."/>
            <person name="Kalinowski J."/>
            <person name="Ruckert C."/>
        </authorList>
    </citation>
    <scope>NUCLEOTIDE SEQUENCE</scope>
    <source>
        <strain evidence="8">CGMCC 1.10998</strain>
    </source>
</reference>
<dbReference type="RefSeq" id="WP_188564803.1">
    <property type="nucleotide sequence ID" value="NZ_BMED01000001.1"/>
</dbReference>
<feature type="transmembrane region" description="Helical" evidence="6">
    <location>
        <begin position="39"/>
        <end position="56"/>
    </location>
</feature>
<gene>
    <name evidence="8" type="ORF">GCM10011396_09580</name>
</gene>
<reference evidence="8" key="2">
    <citation type="submission" date="2020-09" db="EMBL/GenBank/DDBJ databases">
        <authorList>
            <person name="Sun Q."/>
            <person name="Zhou Y."/>
        </authorList>
    </citation>
    <scope>NUCLEOTIDE SEQUENCE</scope>
    <source>
        <strain evidence="8">CGMCC 1.10998</strain>
    </source>
</reference>
<dbReference type="PANTHER" id="PTHR38459:SF1">
    <property type="entry name" value="PROPHAGE BACTOPRENOL-LINKED GLUCOSE TRANSLOCASE HOMOLOG"/>
    <property type="match status" value="1"/>
</dbReference>
<sequence>MAKRLTTQVLSFALVGGIGFVIDASVLTLLSTVCGVNVYLARVVSFGVASLGTWLLNRKHTFEQRSINDAAAGRQEYLRYMSIQVAGALINLGVFSSLVTIQPSLAQVPVIPLAAGSGIAMFFNFFGARYWIYRR</sequence>
<feature type="transmembrane region" description="Helical" evidence="6">
    <location>
        <begin position="110"/>
        <end position="132"/>
    </location>
</feature>
<evidence type="ECO:0000256" key="6">
    <source>
        <dbReference type="SAM" id="Phobius"/>
    </source>
</evidence>
<proteinExistence type="inferred from homology"/>
<evidence type="ECO:0000256" key="4">
    <source>
        <dbReference type="ARBA" id="ARBA00022989"/>
    </source>
</evidence>
<name>A0A916XCX2_9BURK</name>
<dbReference type="InterPro" id="IPR007267">
    <property type="entry name" value="GtrA_DPMS_TM"/>
</dbReference>
<keyword evidence="5 6" id="KW-0472">Membrane</keyword>
<evidence type="ECO:0000313" key="9">
    <source>
        <dbReference type="Proteomes" id="UP000637423"/>
    </source>
</evidence>
<keyword evidence="4 6" id="KW-1133">Transmembrane helix</keyword>
<organism evidence="8 9">
    <name type="scientific">Undibacterium terreum</name>
    <dbReference type="NCBI Taxonomy" id="1224302"/>
    <lineage>
        <taxon>Bacteria</taxon>
        <taxon>Pseudomonadati</taxon>
        <taxon>Pseudomonadota</taxon>
        <taxon>Betaproteobacteria</taxon>
        <taxon>Burkholderiales</taxon>
        <taxon>Oxalobacteraceae</taxon>
        <taxon>Undibacterium</taxon>
    </lineage>
</organism>
<feature type="transmembrane region" description="Helical" evidence="6">
    <location>
        <begin position="77"/>
        <end position="98"/>
    </location>
</feature>